<gene>
    <name evidence="3" type="ordered locus">Caci_0777</name>
</gene>
<name>C7Q0T4_CATAD</name>
<reference evidence="3 4" key="1">
    <citation type="journal article" date="2009" name="Stand. Genomic Sci.">
        <title>Complete genome sequence of Catenulispora acidiphila type strain (ID 139908).</title>
        <authorList>
            <person name="Copeland A."/>
            <person name="Lapidus A."/>
            <person name="Glavina Del Rio T."/>
            <person name="Nolan M."/>
            <person name="Lucas S."/>
            <person name="Chen F."/>
            <person name="Tice H."/>
            <person name="Cheng J.F."/>
            <person name="Bruce D."/>
            <person name="Goodwin L."/>
            <person name="Pitluck S."/>
            <person name="Mikhailova N."/>
            <person name="Pati A."/>
            <person name="Ivanova N."/>
            <person name="Mavromatis K."/>
            <person name="Chen A."/>
            <person name="Palaniappan K."/>
            <person name="Chain P."/>
            <person name="Land M."/>
            <person name="Hauser L."/>
            <person name="Chang Y.J."/>
            <person name="Jeffries C.D."/>
            <person name="Chertkov O."/>
            <person name="Brettin T."/>
            <person name="Detter J.C."/>
            <person name="Han C."/>
            <person name="Ali Z."/>
            <person name="Tindall B.J."/>
            <person name="Goker M."/>
            <person name="Bristow J."/>
            <person name="Eisen J.A."/>
            <person name="Markowitz V."/>
            <person name="Hugenholtz P."/>
            <person name="Kyrpides N.C."/>
            <person name="Klenk H.P."/>
        </authorList>
    </citation>
    <scope>NUCLEOTIDE SEQUENCE [LARGE SCALE GENOMIC DNA]</scope>
    <source>
        <strain evidence="4">DSM 44928 / JCM 14897 / NBRC 102108 / NRRL B-24433 / ID139908</strain>
    </source>
</reference>
<dbReference type="EMBL" id="CP001700">
    <property type="protein sequence ID" value="ACU69712.1"/>
    <property type="molecule type" value="Genomic_DNA"/>
</dbReference>
<dbReference type="RefSeq" id="WP_012785007.1">
    <property type="nucleotide sequence ID" value="NC_013131.1"/>
</dbReference>
<sequence length="336" mass="35112">MRDESEHEELHGDPHPDPDSDLHGAFDAELATLRIGTSPIADVMRDGAIRRTRRRVAVSTGVAALAVLPVAAVAIFSGGAGAKATKPTAIRPASTLTPTSTSTPTAQKTSANPPPIVAPTPLPGPGKLNPAFPNDSIAVLANGTQDGKHWRLIRDRYVVAGPEPANVMGDPSSRPHLPYAPNWDKPGTIECDFTGIQWGDDAPGARPAFGAGGGCNPTDDGSIIRLIGRFDGGGNVGDPDYPLYTEGRIDGTNAAYMTVDIDGWSSGKQPVIQVPGEQNDYYVVMVPTAVGQHYKLMTTTVYDAQGHSLGAQKTPGLFVPVSAPSTLSTPGPDTKK</sequence>
<keyword evidence="2" id="KW-0472">Membrane</keyword>
<feature type="region of interest" description="Disordered" evidence="1">
    <location>
        <begin position="83"/>
        <end position="129"/>
    </location>
</feature>
<feature type="compositionally biased region" description="Low complexity" evidence="1">
    <location>
        <begin position="83"/>
        <end position="111"/>
    </location>
</feature>
<dbReference type="HOGENOM" id="CLU_825615_0_0_11"/>
<dbReference type="STRING" id="479433.Caci_0777"/>
<feature type="compositionally biased region" description="Pro residues" evidence="1">
    <location>
        <begin position="112"/>
        <end position="124"/>
    </location>
</feature>
<keyword evidence="2" id="KW-0812">Transmembrane</keyword>
<evidence type="ECO:0000313" key="4">
    <source>
        <dbReference type="Proteomes" id="UP000000851"/>
    </source>
</evidence>
<dbReference type="KEGG" id="cai:Caci_0777"/>
<dbReference type="AlphaFoldDB" id="C7Q0T4"/>
<evidence type="ECO:0000256" key="2">
    <source>
        <dbReference type="SAM" id="Phobius"/>
    </source>
</evidence>
<feature type="region of interest" description="Disordered" evidence="1">
    <location>
        <begin position="1"/>
        <end position="24"/>
    </location>
</feature>
<evidence type="ECO:0000313" key="3">
    <source>
        <dbReference type="EMBL" id="ACU69712.1"/>
    </source>
</evidence>
<evidence type="ECO:0000256" key="1">
    <source>
        <dbReference type="SAM" id="MobiDB-lite"/>
    </source>
</evidence>
<dbReference type="Proteomes" id="UP000000851">
    <property type="component" value="Chromosome"/>
</dbReference>
<keyword evidence="2" id="KW-1133">Transmembrane helix</keyword>
<keyword evidence="4" id="KW-1185">Reference proteome</keyword>
<proteinExistence type="predicted"/>
<organism evidence="3 4">
    <name type="scientific">Catenulispora acidiphila (strain DSM 44928 / JCM 14897 / NBRC 102108 / NRRL B-24433 / ID139908)</name>
    <dbReference type="NCBI Taxonomy" id="479433"/>
    <lineage>
        <taxon>Bacteria</taxon>
        <taxon>Bacillati</taxon>
        <taxon>Actinomycetota</taxon>
        <taxon>Actinomycetes</taxon>
        <taxon>Catenulisporales</taxon>
        <taxon>Catenulisporaceae</taxon>
        <taxon>Catenulispora</taxon>
    </lineage>
</organism>
<accession>C7Q0T4</accession>
<feature type="transmembrane region" description="Helical" evidence="2">
    <location>
        <begin position="56"/>
        <end position="76"/>
    </location>
</feature>
<dbReference type="InParanoid" id="C7Q0T4"/>
<protein>
    <submittedName>
        <fullName evidence="3">Uncharacterized protein</fullName>
    </submittedName>
</protein>